<proteinExistence type="predicted"/>
<accession>A0A109N0J7</accession>
<reference evidence="1 2" key="1">
    <citation type="submission" date="2015-11" db="EMBL/GenBank/DDBJ databases">
        <title>Genome Sequence of Bacillus simplex strain VanAntwerpen2.</title>
        <authorList>
            <person name="Couger M.B."/>
        </authorList>
    </citation>
    <scope>NUCLEOTIDE SEQUENCE [LARGE SCALE GENOMIC DNA]</scope>
    <source>
        <strain evidence="1 2">VanAntwerpen02</strain>
    </source>
</reference>
<evidence type="ECO:0000313" key="2">
    <source>
        <dbReference type="Proteomes" id="UP000064189"/>
    </source>
</evidence>
<name>A0A109N0J7_9BACI</name>
<dbReference type="Proteomes" id="UP000064189">
    <property type="component" value="Unassembled WGS sequence"/>
</dbReference>
<comment type="caution">
    <text evidence="1">The sequence shown here is derived from an EMBL/GenBank/DDBJ whole genome shotgun (WGS) entry which is preliminary data.</text>
</comment>
<protein>
    <submittedName>
        <fullName evidence="1">Uncharacterized protein</fullName>
    </submittedName>
</protein>
<organism evidence="1 2">
    <name type="scientific">Peribacillus simplex</name>
    <dbReference type="NCBI Taxonomy" id="1478"/>
    <lineage>
        <taxon>Bacteria</taxon>
        <taxon>Bacillati</taxon>
        <taxon>Bacillota</taxon>
        <taxon>Bacilli</taxon>
        <taxon>Bacillales</taxon>
        <taxon>Bacillaceae</taxon>
        <taxon>Peribacillus</taxon>
    </lineage>
</organism>
<dbReference type="EMBL" id="LNNH01000012">
    <property type="protein sequence ID" value="KWW21264.1"/>
    <property type="molecule type" value="Genomic_DNA"/>
</dbReference>
<keyword evidence="2" id="KW-1185">Reference proteome</keyword>
<gene>
    <name evidence="1" type="ORF">AS888_16860</name>
</gene>
<evidence type="ECO:0000313" key="1">
    <source>
        <dbReference type="EMBL" id="KWW21264.1"/>
    </source>
</evidence>
<sequence>MKVCLKRVIREYWEEALALKVKEQQRSFVPSIAVSLAKVYIKTDVENIVYVPCAIFGKEIMVRQPCLKWFIG</sequence>
<dbReference type="AlphaFoldDB" id="A0A109N0J7"/>